<organism evidence="3 4">
    <name type="scientific">Streptomyces noboritoensis</name>
    <dbReference type="NCBI Taxonomy" id="67337"/>
    <lineage>
        <taxon>Bacteria</taxon>
        <taxon>Bacillati</taxon>
        <taxon>Actinomycetota</taxon>
        <taxon>Actinomycetes</taxon>
        <taxon>Kitasatosporales</taxon>
        <taxon>Streptomycetaceae</taxon>
        <taxon>Streptomyces</taxon>
    </lineage>
</organism>
<feature type="chain" id="PRO_5045336955" evidence="1">
    <location>
        <begin position="27"/>
        <end position="497"/>
    </location>
</feature>
<dbReference type="PRINTS" id="PR00722">
    <property type="entry name" value="CHYMOTRYPSIN"/>
</dbReference>
<evidence type="ECO:0000259" key="2">
    <source>
        <dbReference type="PROSITE" id="PS50240"/>
    </source>
</evidence>
<protein>
    <submittedName>
        <fullName evidence="3">Trypsin-like serine protease</fullName>
        <ecNumber evidence="3">3.4.21.-</ecNumber>
    </submittedName>
</protein>
<dbReference type="PROSITE" id="PS50240">
    <property type="entry name" value="TRYPSIN_DOM"/>
    <property type="match status" value="1"/>
</dbReference>
<reference evidence="3 4" key="1">
    <citation type="submission" date="2024-09" db="EMBL/GenBank/DDBJ databases">
        <authorList>
            <person name="Sun Q."/>
            <person name="Mori K."/>
        </authorList>
    </citation>
    <scope>NUCLEOTIDE SEQUENCE [LARGE SCALE GENOMIC DNA]</scope>
    <source>
        <strain evidence="3 4">JCM 4557</strain>
    </source>
</reference>
<accession>A0ABV6T8S7</accession>
<dbReference type="EC" id="3.4.21.-" evidence="3"/>
<name>A0ABV6T8S7_9ACTN</name>
<dbReference type="GO" id="GO:0016787">
    <property type="term" value="F:hydrolase activity"/>
    <property type="evidence" value="ECO:0007669"/>
    <property type="project" value="UniProtKB-KW"/>
</dbReference>
<dbReference type="RefSeq" id="WP_394316064.1">
    <property type="nucleotide sequence ID" value="NZ_JBHMQV010000001.1"/>
</dbReference>
<dbReference type="InterPro" id="IPR043504">
    <property type="entry name" value="Peptidase_S1_PA_chymotrypsin"/>
</dbReference>
<keyword evidence="3" id="KW-0378">Hydrolase</keyword>
<keyword evidence="4" id="KW-1185">Reference proteome</keyword>
<comment type="caution">
    <text evidence="3">The sequence shown here is derived from an EMBL/GenBank/DDBJ whole genome shotgun (WGS) entry which is preliminary data.</text>
</comment>
<proteinExistence type="predicted"/>
<dbReference type="InterPro" id="IPR009003">
    <property type="entry name" value="Peptidase_S1_PA"/>
</dbReference>
<gene>
    <name evidence="3" type="ORF">ACFH04_00215</name>
</gene>
<dbReference type="InterPro" id="IPR051333">
    <property type="entry name" value="CLIP_Serine_Protease"/>
</dbReference>
<evidence type="ECO:0000256" key="1">
    <source>
        <dbReference type="SAM" id="SignalP"/>
    </source>
</evidence>
<dbReference type="PANTHER" id="PTHR24260">
    <property type="match status" value="1"/>
</dbReference>
<dbReference type="Pfam" id="PF00089">
    <property type="entry name" value="Trypsin"/>
    <property type="match status" value="1"/>
</dbReference>
<dbReference type="Proteomes" id="UP001589887">
    <property type="component" value="Unassembled WGS sequence"/>
</dbReference>
<evidence type="ECO:0000313" key="3">
    <source>
        <dbReference type="EMBL" id="MFC0842172.1"/>
    </source>
</evidence>
<dbReference type="SMART" id="SM00020">
    <property type="entry name" value="Tryp_SPc"/>
    <property type="match status" value="1"/>
</dbReference>
<feature type="domain" description="Peptidase S1" evidence="2">
    <location>
        <begin position="32"/>
        <end position="255"/>
    </location>
</feature>
<dbReference type="EMBL" id="JBHMQV010000001">
    <property type="protein sequence ID" value="MFC0842172.1"/>
    <property type="molecule type" value="Genomic_DNA"/>
</dbReference>
<dbReference type="InterPro" id="IPR001254">
    <property type="entry name" value="Trypsin_dom"/>
</dbReference>
<feature type="signal peptide" evidence="1">
    <location>
        <begin position="1"/>
        <end position="26"/>
    </location>
</feature>
<dbReference type="PANTHER" id="PTHR24260:SF136">
    <property type="entry name" value="GH08193P-RELATED"/>
    <property type="match status" value="1"/>
</dbReference>
<dbReference type="Gene3D" id="2.40.10.10">
    <property type="entry name" value="Trypsin-like serine proteases"/>
    <property type="match status" value="1"/>
</dbReference>
<sequence>MLRPRPRSARTAATVTAAALAGTLLAGTPAPAVSGDTAPAGSYAFTAKLDIGDGKRSCTGALVDPYWVVTAASCFADDPARPTTVPAGPPALRTTVTVGRTDLTTTTGQVRDIAELVPRTDRDLVLARLATPVTDITPLPVAAGVPVQGETVRVIGYGRTRTEWVPDKLHDATFGVNAVTSTGIAITGVAPAGATVCKGDTGGPAVRETGGTVQLVAVSSTSWQKGCLGSTETTRDGAVSTRTDDLVDWIKFVRSGTMPPQAPGVLRWFLSDSTKSNVSTRAAFDFGKSPMIPLTGNWDGIGGDTPGAYDPTTAHFYLTNSLDGGSSSTDFGFGNPGDVPVVGRWDGGRTSEVGIYRPSTGAFHLRHHDGTVTSFTLGDGGNWKPIAGDWTHKGFDTPGLFNPDTATFYLVNSLHSGEADITFKFGERGDTPITGDWNGSGTTQVGVYQTAGSVFRFRGAADDGSSTYVYYGDGGFPVTGDWSGDGKSTQGIAVPGR</sequence>
<dbReference type="InterPro" id="IPR001314">
    <property type="entry name" value="Peptidase_S1A"/>
</dbReference>
<evidence type="ECO:0000313" key="4">
    <source>
        <dbReference type="Proteomes" id="UP001589887"/>
    </source>
</evidence>
<dbReference type="SUPFAM" id="SSF50494">
    <property type="entry name" value="Trypsin-like serine proteases"/>
    <property type="match status" value="1"/>
</dbReference>
<keyword evidence="1" id="KW-0732">Signal</keyword>